<geneLocation type="plasmid" evidence="2 3">
    <name>unnamed1</name>
</geneLocation>
<dbReference type="RefSeq" id="WP_179270734.1">
    <property type="nucleotide sequence ID" value="NZ_CP058580.1"/>
</dbReference>
<evidence type="ECO:0000313" key="2">
    <source>
        <dbReference type="EMBL" id="QLG64151.1"/>
    </source>
</evidence>
<dbReference type="CDD" id="cd02947">
    <property type="entry name" value="TRX_family"/>
    <property type="match status" value="1"/>
</dbReference>
<organism evidence="2 3">
    <name type="scientific">Halorarum salinum</name>
    <dbReference type="NCBI Taxonomy" id="2743089"/>
    <lineage>
        <taxon>Archaea</taxon>
        <taxon>Methanobacteriati</taxon>
        <taxon>Methanobacteriota</taxon>
        <taxon>Stenosarchaea group</taxon>
        <taxon>Halobacteria</taxon>
        <taxon>Halobacteriales</taxon>
        <taxon>Haloferacaceae</taxon>
        <taxon>Halorarum</taxon>
    </lineage>
</organism>
<dbReference type="EMBL" id="CP058580">
    <property type="protein sequence ID" value="QLG64151.1"/>
    <property type="molecule type" value="Genomic_DNA"/>
</dbReference>
<dbReference type="InterPro" id="IPR036249">
    <property type="entry name" value="Thioredoxin-like_sf"/>
</dbReference>
<dbReference type="Proteomes" id="UP000509626">
    <property type="component" value="Plasmid unnamed1"/>
</dbReference>
<dbReference type="SUPFAM" id="SSF52833">
    <property type="entry name" value="Thioredoxin-like"/>
    <property type="match status" value="1"/>
</dbReference>
<evidence type="ECO:0000313" key="3">
    <source>
        <dbReference type="Proteomes" id="UP000509626"/>
    </source>
</evidence>
<evidence type="ECO:0000256" key="1">
    <source>
        <dbReference type="SAM" id="MobiDB-lite"/>
    </source>
</evidence>
<name>A0A7D5LDK2_9EURY</name>
<sequence>MNDGADGEALFTSGVLAAADGVATTSADFESAVDGYLDEVAGLDRGGLADLVGGRVDRPAVVDPLAALGAEDPRTVAELCALADFLTTEPTPEGDDAGRSSADAGGPPRDWLSLLPVLRLFRPVETPTEGVPDPFVPVPAAHVPHLTRVFSPAVVYVWLDDCDPCETVKADLESVFESPREVMPFAVYGPDHREFLAEEYEVTAGPVVLFVRDGAVDSRLYGAQGPRSIETELDVLRESTPRPAR</sequence>
<keyword evidence="3" id="KW-1185">Reference proteome</keyword>
<dbReference type="OrthoDB" id="304286at2157"/>
<protein>
    <submittedName>
        <fullName evidence="2">Thioredoxin family protein</fullName>
    </submittedName>
</protein>
<dbReference type="Gene3D" id="3.40.30.10">
    <property type="entry name" value="Glutaredoxin"/>
    <property type="match status" value="1"/>
</dbReference>
<accession>A0A7D5LDK2</accession>
<feature type="region of interest" description="Disordered" evidence="1">
    <location>
        <begin position="87"/>
        <end position="108"/>
    </location>
</feature>
<gene>
    <name evidence="2" type="ORF">HUG12_20385</name>
</gene>
<proteinExistence type="predicted"/>
<reference evidence="2 3" key="1">
    <citation type="submission" date="2020-06" db="EMBL/GenBank/DDBJ databases">
        <title>NJ-3-1, isolated from saline soil.</title>
        <authorList>
            <person name="Cui H.L."/>
            <person name="Shi X."/>
        </authorList>
    </citation>
    <scope>NUCLEOTIDE SEQUENCE [LARGE SCALE GENOMIC DNA]</scope>
    <source>
        <strain evidence="2 3">NJ-3-1</strain>
        <plasmid evidence="2 3">unnamed1</plasmid>
    </source>
</reference>
<dbReference type="KEGG" id="halu:HUG12_20385"/>
<dbReference type="AlphaFoldDB" id="A0A7D5LDK2"/>
<dbReference type="GeneID" id="56039870"/>
<keyword evidence="2" id="KW-0614">Plasmid</keyword>